<evidence type="ECO:0000256" key="2">
    <source>
        <dbReference type="ARBA" id="ARBA00004496"/>
    </source>
</evidence>
<evidence type="ECO:0000256" key="6">
    <source>
        <dbReference type="ARBA" id="ARBA00022490"/>
    </source>
</evidence>
<dbReference type="InterPro" id="IPR017665">
    <property type="entry name" value="Guanylate_kinase"/>
</dbReference>
<dbReference type="Proteomes" id="UP000030321">
    <property type="component" value="Unassembled WGS sequence"/>
</dbReference>
<evidence type="ECO:0000313" key="15">
    <source>
        <dbReference type="EMBL" id="GAL94160.1"/>
    </source>
</evidence>
<dbReference type="InterPro" id="IPR008144">
    <property type="entry name" value="Guanylate_kin-like_dom"/>
</dbReference>
<dbReference type="InterPro" id="IPR020590">
    <property type="entry name" value="Guanylate_kinase_CS"/>
</dbReference>
<dbReference type="InterPro" id="IPR008145">
    <property type="entry name" value="GK/Ca_channel_bsu"/>
</dbReference>
<dbReference type="Gene3D" id="3.40.50.300">
    <property type="entry name" value="P-loop containing nucleotide triphosphate hydrolases"/>
    <property type="match status" value="1"/>
</dbReference>
<protein>
    <recommendedName>
        <fullName evidence="5 13">Guanylate kinase</fullName>
        <ecNumber evidence="4 13">2.7.4.8</ecNumber>
    </recommendedName>
    <alternativeName>
        <fullName evidence="11 13">GMP kinase</fullName>
    </alternativeName>
</protein>
<dbReference type="Pfam" id="PF00625">
    <property type="entry name" value="Guanylate_kin"/>
    <property type="match status" value="1"/>
</dbReference>
<feature type="binding site" evidence="13">
    <location>
        <begin position="11"/>
        <end position="18"/>
    </location>
    <ligand>
        <name>ATP</name>
        <dbReference type="ChEBI" id="CHEBI:30616"/>
    </ligand>
</feature>
<dbReference type="FunFam" id="3.30.63.10:FF:000005">
    <property type="entry name" value="Guanylate kinase"/>
    <property type="match status" value="1"/>
</dbReference>
<keyword evidence="9 13" id="KW-0418">Kinase</keyword>
<dbReference type="EMBL" id="BBPA01000053">
    <property type="protein sequence ID" value="GAL94160.1"/>
    <property type="molecule type" value="Genomic_DNA"/>
</dbReference>
<proteinExistence type="inferred from homology"/>
<evidence type="ECO:0000256" key="5">
    <source>
        <dbReference type="ARBA" id="ARBA00016296"/>
    </source>
</evidence>
<comment type="similarity">
    <text evidence="3 13">Belongs to the guanylate kinase family.</text>
</comment>
<evidence type="ECO:0000256" key="3">
    <source>
        <dbReference type="ARBA" id="ARBA00005790"/>
    </source>
</evidence>
<evidence type="ECO:0000259" key="14">
    <source>
        <dbReference type="PROSITE" id="PS50052"/>
    </source>
</evidence>
<dbReference type="CDD" id="cd00071">
    <property type="entry name" value="GMPK"/>
    <property type="match status" value="1"/>
</dbReference>
<reference evidence="16" key="1">
    <citation type="journal article" date="2015" name="Genome">
        <title>Whole Genome Sequence of the Non-Microcystin-Producing Microcystis aeruginosa Strain NIES-44.</title>
        <authorList>
            <person name="Okano K."/>
            <person name="Miyata N."/>
            <person name="Ozaki Y."/>
        </authorList>
    </citation>
    <scope>NUCLEOTIDE SEQUENCE [LARGE SCALE GENOMIC DNA]</scope>
    <source>
        <strain evidence="16">NIES-44</strain>
    </source>
</reference>
<evidence type="ECO:0000313" key="16">
    <source>
        <dbReference type="Proteomes" id="UP000030321"/>
    </source>
</evidence>
<evidence type="ECO:0000256" key="4">
    <source>
        <dbReference type="ARBA" id="ARBA00012961"/>
    </source>
</evidence>
<dbReference type="PANTHER" id="PTHR23117:SF13">
    <property type="entry name" value="GUANYLATE KINASE"/>
    <property type="match status" value="1"/>
</dbReference>
<evidence type="ECO:0000256" key="12">
    <source>
        <dbReference type="ARBA" id="ARBA00048594"/>
    </source>
</evidence>
<comment type="subcellular location">
    <subcellularLocation>
        <location evidence="2 13">Cytoplasm</location>
    </subcellularLocation>
</comment>
<dbReference type="InterPro" id="IPR027417">
    <property type="entry name" value="P-loop_NTPase"/>
</dbReference>
<evidence type="ECO:0000256" key="9">
    <source>
        <dbReference type="ARBA" id="ARBA00022777"/>
    </source>
</evidence>
<evidence type="ECO:0000256" key="7">
    <source>
        <dbReference type="ARBA" id="ARBA00022679"/>
    </source>
</evidence>
<dbReference type="PANTHER" id="PTHR23117">
    <property type="entry name" value="GUANYLATE KINASE-RELATED"/>
    <property type="match status" value="1"/>
</dbReference>
<dbReference type="GO" id="GO:0005829">
    <property type="term" value="C:cytosol"/>
    <property type="evidence" value="ECO:0007669"/>
    <property type="project" value="TreeGrafter"/>
</dbReference>
<dbReference type="SMART" id="SM00072">
    <property type="entry name" value="GuKc"/>
    <property type="match status" value="1"/>
</dbReference>
<dbReference type="GO" id="GO:0004385">
    <property type="term" value="F:GMP kinase activity"/>
    <property type="evidence" value="ECO:0007669"/>
    <property type="project" value="UniProtKB-UniRule"/>
</dbReference>
<keyword evidence="10 13" id="KW-0067">ATP-binding</keyword>
<keyword evidence="8 13" id="KW-0547">Nucleotide-binding</keyword>
<gene>
    <name evidence="13" type="primary">gmk</name>
    <name evidence="15" type="ORF">N44_02740</name>
</gene>
<evidence type="ECO:0000256" key="10">
    <source>
        <dbReference type="ARBA" id="ARBA00022840"/>
    </source>
</evidence>
<comment type="catalytic activity">
    <reaction evidence="12 13">
        <text>GMP + ATP = GDP + ADP</text>
        <dbReference type="Rhea" id="RHEA:20780"/>
        <dbReference type="ChEBI" id="CHEBI:30616"/>
        <dbReference type="ChEBI" id="CHEBI:58115"/>
        <dbReference type="ChEBI" id="CHEBI:58189"/>
        <dbReference type="ChEBI" id="CHEBI:456216"/>
        <dbReference type="EC" id="2.7.4.8"/>
    </reaction>
</comment>
<dbReference type="Gene3D" id="3.30.63.10">
    <property type="entry name" value="Guanylate Kinase phosphate binding domain"/>
    <property type="match status" value="1"/>
</dbReference>
<dbReference type="PROSITE" id="PS00856">
    <property type="entry name" value="GUANYLATE_KINASE_1"/>
    <property type="match status" value="1"/>
</dbReference>
<dbReference type="GO" id="GO:0005524">
    <property type="term" value="F:ATP binding"/>
    <property type="evidence" value="ECO:0007669"/>
    <property type="project" value="UniProtKB-UniRule"/>
</dbReference>
<dbReference type="RefSeq" id="WP_045360127.1">
    <property type="nucleotide sequence ID" value="NZ_BBPA01000053.1"/>
</dbReference>
<comment type="caution">
    <text evidence="15">The sequence shown here is derived from an EMBL/GenBank/DDBJ whole genome shotgun (WGS) entry which is preliminary data.</text>
</comment>
<evidence type="ECO:0000256" key="13">
    <source>
        <dbReference type="HAMAP-Rule" id="MF_00328"/>
    </source>
</evidence>
<dbReference type="HAMAP" id="MF_00328">
    <property type="entry name" value="Guanylate_kinase"/>
    <property type="match status" value="1"/>
</dbReference>
<dbReference type="SUPFAM" id="SSF52540">
    <property type="entry name" value="P-loop containing nucleoside triphosphate hydrolases"/>
    <property type="match status" value="1"/>
</dbReference>
<evidence type="ECO:0000256" key="8">
    <source>
        <dbReference type="ARBA" id="ARBA00022741"/>
    </source>
</evidence>
<organism evidence="15 16">
    <name type="scientific">Microcystis aeruginosa NIES-44</name>
    <dbReference type="NCBI Taxonomy" id="449439"/>
    <lineage>
        <taxon>Bacteria</taxon>
        <taxon>Bacillati</taxon>
        <taxon>Cyanobacteriota</taxon>
        <taxon>Cyanophyceae</taxon>
        <taxon>Oscillatoriophycideae</taxon>
        <taxon>Chroococcales</taxon>
        <taxon>Microcystaceae</taxon>
        <taxon>Microcystis</taxon>
    </lineage>
</organism>
<dbReference type="NCBIfam" id="TIGR03263">
    <property type="entry name" value="guanyl_kin"/>
    <property type="match status" value="1"/>
</dbReference>
<name>A0A0A1VWP2_MICAE</name>
<dbReference type="AlphaFoldDB" id="A0A0A1VWP2"/>
<evidence type="ECO:0000256" key="11">
    <source>
        <dbReference type="ARBA" id="ARBA00030128"/>
    </source>
</evidence>
<keyword evidence="7 13" id="KW-0808">Transferase</keyword>
<dbReference type="EC" id="2.7.4.8" evidence="4 13"/>
<evidence type="ECO:0000256" key="1">
    <source>
        <dbReference type="ARBA" id="ARBA00003531"/>
    </source>
</evidence>
<feature type="domain" description="Guanylate kinase-like" evidence="14">
    <location>
        <begin position="4"/>
        <end position="182"/>
    </location>
</feature>
<dbReference type="PROSITE" id="PS50052">
    <property type="entry name" value="GUANYLATE_KINASE_2"/>
    <property type="match status" value="1"/>
</dbReference>
<accession>A0A0A1VWP2</accession>
<comment type="function">
    <text evidence="1 13">Essential for recycling GMP and indirectly, cGMP.</text>
</comment>
<sequence length="184" mass="20461">MQPGQLIVITGPSGVGKGTLVRHLLTRFPNLYLSVSATTRPPRPGEIEGEDYYFLDRPSFEEKMAAGEFLESAEYAGNYYGTPQSAIAAQLATGQTVILEIELEGARQVCQSFPEARRIFILPPSFEELERRLRGRGKDAETAIARRLERAREELAASGEFPDQIVNDDLETALDAIEKIIFSR</sequence>
<keyword evidence="6 13" id="KW-0963">Cytoplasm</keyword>